<dbReference type="Ensembl" id="ENSSSCT00055004417.1">
    <property type="protein sequence ID" value="ENSSSCP00055003397.1"/>
    <property type="gene ID" value="ENSSSCG00055002270.1"/>
</dbReference>
<dbReference type="PROSITE" id="PS51117">
    <property type="entry name" value="LAMININ_NTER"/>
    <property type="match status" value="1"/>
</dbReference>
<name>A0A8D1PGI9_PIG</name>
<keyword evidence="1" id="KW-1015">Disulfide bond</keyword>
<dbReference type="Pfam" id="PF00055">
    <property type="entry name" value="Laminin_N"/>
    <property type="match status" value="1"/>
</dbReference>
<dbReference type="InterPro" id="IPR008211">
    <property type="entry name" value="Laminin_N"/>
</dbReference>
<evidence type="ECO:0000313" key="4">
    <source>
        <dbReference type="Ensembl" id="ENSSSCP00055003397.1"/>
    </source>
</evidence>
<evidence type="ECO:0000313" key="5">
    <source>
        <dbReference type="Proteomes" id="UP000694724"/>
    </source>
</evidence>
<evidence type="ECO:0000256" key="1">
    <source>
        <dbReference type="ARBA" id="ARBA00023157"/>
    </source>
</evidence>
<reference evidence="4" key="1">
    <citation type="submission" date="2025-08" db="UniProtKB">
        <authorList>
            <consortium name="Ensembl"/>
        </authorList>
    </citation>
    <scope>IDENTIFICATION</scope>
</reference>
<dbReference type="Gene3D" id="2.10.25.10">
    <property type="entry name" value="Laminin"/>
    <property type="match status" value="1"/>
</dbReference>
<dbReference type="PANTHER" id="PTHR10574">
    <property type="entry name" value="NETRIN/LAMININ-RELATED"/>
    <property type="match status" value="1"/>
</dbReference>
<dbReference type="Proteomes" id="UP000694724">
    <property type="component" value="Unplaced"/>
</dbReference>
<dbReference type="AlphaFoldDB" id="A0A8D1PGI9"/>
<keyword evidence="2" id="KW-0424">Laminin EGF-like domain</keyword>
<dbReference type="InterPro" id="IPR050440">
    <property type="entry name" value="Laminin/Netrin_ECM"/>
</dbReference>
<evidence type="ECO:0000256" key="2">
    <source>
        <dbReference type="ARBA" id="ARBA00023292"/>
    </source>
</evidence>
<organism evidence="4 5">
    <name type="scientific">Sus scrofa</name>
    <name type="common">Pig</name>
    <dbReference type="NCBI Taxonomy" id="9823"/>
    <lineage>
        <taxon>Eukaryota</taxon>
        <taxon>Metazoa</taxon>
        <taxon>Chordata</taxon>
        <taxon>Craniata</taxon>
        <taxon>Vertebrata</taxon>
        <taxon>Euteleostomi</taxon>
        <taxon>Mammalia</taxon>
        <taxon>Eutheria</taxon>
        <taxon>Laurasiatheria</taxon>
        <taxon>Artiodactyla</taxon>
        <taxon>Suina</taxon>
        <taxon>Suidae</taxon>
        <taxon>Sus</taxon>
    </lineage>
</organism>
<protein>
    <recommendedName>
        <fullName evidence="3">Laminin N-terminal domain-containing protein</fullName>
    </recommendedName>
</protein>
<accession>A0A8D1PGI9</accession>
<sequence>YISAFLSSGLLWMKVPTIIQIFPLTWQNRDVVKINVYQEEIKTNDYTRSQKEENDLTLYLKMKLDTPELTCKAPPGAICQLGNPFLENPESDASFPWLAKPPLLLFSFESRSPSSFFQSETWKEPKCPLNLNVTLSWSKYIHLTNILFTFQSGRPDSKVLKKILDYGRAWGPFRYLNISCADCFHYDPKRVKWLSLHTLLKILTLRSYSLIYMTNRTLIHLQDKDRNNFFLGPHLRHMNSVYIQSEETKALRVFFLLHDSRIKILEPSKGEIFLNEIHGAKYLILISEIIVHGKCKCNFH</sequence>
<feature type="domain" description="Laminin N-terminal" evidence="3">
    <location>
        <begin position="45"/>
        <end position="294"/>
    </location>
</feature>
<dbReference type="Gene3D" id="2.60.120.260">
    <property type="entry name" value="Galactose-binding domain-like"/>
    <property type="match status" value="1"/>
</dbReference>
<dbReference type="PANTHER" id="PTHR10574:SF28">
    <property type="entry name" value="NETRIN-G1"/>
    <property type="match status" value="1"/>
</dbReference>
<evidence type="ECO:0000259" key="3">
    <source>
        <dbReference type="PROSITE" id="PS51117"/>
    </source>
</evidence>
<proteinExistence type="predicted"/>